<dbReference type="KEGG" id="tsu:Tresu_0702"/>
<organism evidence="2 3">
    <name type="scientific">Treponema succinifaciens (strain ATCC 33096 / DSM 2489 / 6091)</name>
    <dbReference type="NCBI Taxonomy" id="869209"/>
    <lineage>
        <taxon>Bacteria</taxon>
        <taxon>Pseudomonadati</taxon>
        <taxon>Spirochaetota</taxon>
        <taxon>Spirochaetia</taxon>
        <taxon>Spirochaetales</taxon>
        <taxon>Treponemataceae</taxon>
        <taxon>Treponema</taxon>
    </lineage>
</organism>
<evidence type="ECO:0000259" key="1">
    <source>
        <dbReference type="Pfam" id="PF13091"/>
    </source>
</evidence>
<dbReference type="InterPro" id="IPR059166">
    <property type="entry name" value="PLD-like_cat"/>
</dbReference>
<gene>
    <name evidence="2" type="ordered locus">Tresu_0702</name>
</gene>
<dbReference type="Proteomes" id="UP000006852">
    <property type="component" value="Chromosome"/>
</dbReference>
<reference evidence="2 3" key="1">
    <citation type="journal article" date="2011" name="Stand. Genomic Sci.">
        <title>Complete genome sequence of Treponema succinifaciens type strain (6091).</title>
        <authorList>
            <person name="Han C."/>
            <person name="Gronow S."/>
            <person name="Teshima H."/>
            <person name="Lapidus A."/>
            <person name="Nolan M."/>
            <person name="Lucas S."/>
            <person name="Hammon N."/>
            <person name="Deshpande S."/>
            <person name="Cheng J.F."/>
            <person name="Zeytun A."/>
            <person name="Tapia R."/>
            <person name="Goodwin L."/>
            <person name="Pitluck S."/>
            <person name="Liolios K."/>
            <person name="Pagani I."/>
            <person name="Ivanova N."/>
            <person name="Mavromatis K."/>
            <person name="Mikhailova N."/>
            <person name="Huntemann M."/>
            <person name="Pati A."/>
            <person name="Chen A."/>
            <person name="Palaniappan K."/>
            <person name="Land M."/>
            <person name="Hauser L."/>
            <person name="Brambilla E.M."/>
            <person name="Rohde M."/>
            <person name="Goker M."/>
            <person name="Woyke T."/>
            <person name="Bristow J."/>
            <person name="Eisen J.A."/>
            <person name="Markowitz V."/>
            <person name="Hugenholtz P."/>
            <person name="Kyrpides N.C."/>
            <person name="Klenk H.P."/>
            <person name="Detter J.C."/>
        </authorList>
    </citation>
    <scope>NUCLEOTIDE SEQUENCE [LARGE SCALE GENOMIC DNA]</scope>
    <source>
        <strain evidence="3">ATCC 33096 / DSM 2489 / 6091</strain>
    </source>
</reference>
<evidence type="ECO:0000313" key="2">
    <source>
        <dbReference type="EMBL" id="AEB13641.1"/>
    </source>
</evidence>
<dbReference type="EMBL" id="CP002631">
    <property type="protein sequence ID" value="AEB13641.1"/>
    <property type="molecule type" value="Genomic_DNA"/>
</dbReference>
<name>F2NVD1_TRES6</name>
<evidence type="ECO:0000313" key="3">
    <source>
        <dbReference type="Proteomes" id="UP000006852"/>
    </source>
</evidence>
<dbReference type="Pfam" id="PF13091">
    <property type="entry name" value="PLDc_2"/>
    <property type="match status" value="1"/>
</dbReference>
<dbReference type="eggNOG" id="COG1502">
    <property type="taxonomic scope" value="Bacteria"/>
</dbReference>
<protein>
    <recommendedName>
        <fullName evidence="1">Phospholipase D-like domain-containing protein</fullName>
    </recommendedName>
</protein>
<keyword evidence="3" id="KW-1185">Reference proteome</keyword>
<dbReference type="Gene3D" id="3.30.870.10">
    <property type="entry name" value="Endonuclease Chain A"/>
    <property type="match status" value="1"/>
</dbReference>
<dbReference type="HOGENOM" id="CLU_084490_0_0_12"/>
<dbReference type="OrthoDB" id="5500241at2"/>
<dbReference type="CDD" id="cd09176">
    <property type="entry name" value="PLDc_unchar6"/>
    <property type="match status" value="1"/>
</dbReference>
<proteinExistence type="predicted"/>
<feature type="domain" description="Phospholipase D-like" evidence="1">
    <location>
        <begin position="29"/>
        <end position="142"/>
    </location>
</feature>
<accession>F2NVD1</accession>
<dbReference type="SUPFAM" id="SSF56024">
    <property type="entry name" value="Phospholipase D/nuclease"/>
    <property type="match status" value="1"/>
</dbReference>
<dbReference type="AlphaFoldDB" id="F2NVD1"/>
<dbReference type="InterPro" id="IPR025202">
    <property type="entry name" value="PLD-like_dom"/>
</dbReference>
<sequence length="248" mass="29382">MWTPALGRDLKGIKMDFLTTKGIAASIEKIIRNANDFIVIISPYVKIDKTYIDRLLEAEQKNVEIILVFGKEDMRDFEKDKFQSFQNINIYFLANLHAKCYLNENTALITSMNLYGYSEENNREMGIEISRSENYGLYEDILKESKSIKNSAEEYNLWTTRDCNSNWRDDRYYRYPNYGYCIRCREKIGLDTQRPLCNDCYQIWSQFGNIDYRENYCHKCGKEITGWNEAIDYAHPLCHSCWSNSDFF</sequence>
<reference evidence="3" key="2">
    <citation type="submission" date="2011-04" db="EMBL/GenBank/DDBJ databases">
        <title>The complete genome of chromosome of Treponema succinifaciens DSM 2489.</title>
        <authorList>
            <person name="Lucas S."/>
            <person name="Copeland A."/>
            <person name="Lapidus A."/>
            <person name="Bruce D."/>
            <person name="Goodwin L."/>
            <person name="Pitluck S."/>
            <person name="Peters L."/>
            <person name="Kyrpides N."/>
            <person name="Mavromatis K."/>
            <person name="Ivanova N."/>
            <person name="Ovchinnikova G."/>
            <person name="Teshima H."/>
            <person name="Detter J.C."/>
            <person name="Tapia R."/>
            <person name="Han C."/>
            <person name="Land M."/>
            <person name="Hauser L."/>
            <person name="Markowitz V."/>
            <person name="Cheng J.-F."/>
            <person name="Hugenholtz P."/>
            <person name="Woyke T."/>
            <person name="Wu D."/>
            <person name="Gronow S."/>
            <person name="Wellnitz S."/>
            <person name="Brambilla E."/>
            <person name="Klenk H.-P."/>
            <person name="Eisen J.A."/>
        </authorList>
    </citation>
    <scope>NUCLEOTIDE SEQUENCE [LARGE SCALE GENOMIC DNA]</scope>
    <source>
        <strain evidence="3">ATCC 33096 / DSM 2489 / 6091</strain>
    </source>
</reference>
<dbReference type="STRING" id="869209.Tresu_0702"/>